<gene>
    <name evidence="1" type="ORF">H4S07_001171</name>
</gene>
<accession>A0ACC1LN71</accession>
<reference evidence="1" key="1">
    <citation type="submission" date="2022-07" db="EMBL/GenBank/DDBJ databases">
        <title>Phylogenomic reconstructions and comparative analyses of Kickxellomycotina fungi.</title>
        <authorList>
            <person name="Reynolds N.K."/>
            <person name="Stajich J.E."/>
            <person name="Barry K."/>
            <person name="Grigoriev I.V."/>
            <person name="Crous P."/>
            <person name="Smith M.E."/>
        </authorList>
    </citation>
    <scope>NUCLEOTIDE SEQUENCE</scope>
    <source>
        <strain evidence="1">CBS 102833</strain>
    </source>
</reference>
<dbReference type="Proteomes" id="UP001140096">
    <property type="component" value="Unassembled WGS sequence"/>
</dbReference>
<dbReference type="EMBL" id="JANBUP010000160">
    <property type="protein sequence ID" value="KAJ2812761.1"/>
    <property type="molecule type" value="Genomic_DNA"/>
</dbReference>
<keyword evidence="2" id="KW-1185">Reference proteome</keyword>
<organism evidence="1 2">
    <name type="scientific">Coemansia furcata</name>
    <dbReference type="NCBI Taxonomy" id="417177"/>
    <lineage>
        <taxon>Eukaryota</taxon>
        <taxon>Fungi</taxon>
        <taxon>Fungi incertae sedis</taxon>
        <taxon>Zoopagomycota</taxon>
        <taxon>Kickxellomycotina</taxon>
        <taxon>Kickxellomycetes</taxon>
        <taxon>Kickxellales</taxon>
        <taxon>Kickxellaceae</taxon>
        <taxon>Coemansia</taxon>
    </lineage>
</organism>
<proteinExistence type="predicted"/>
<comment type="caution">
    <text evidence="1">The sequence shown here is derived from an EMBL/GenBank/DDBJ whole genome shotgun (WGS) entry which is preliminary data.</text>
</comment>
<evidence type="ECO:0000313" key="1">
    <source>
        <dbReference type="EMBL" id="KAJ2812761.1"/>
    </source>
</evidence>
<name>A0ACC1LN71_9FUNG</name>
<sequence length="1986" mass="217479">MSDLKTKQDKVAALLSGPTADVPYSREVVEFVQTSLGDERKSLAMIILGIVRDYQLNAGETLSVVEWLRTSNIEDPVTLRMSVALLTALSTSAEGSNQEMAEMKALDKISSLEQDSQFLVKLHAEIIDKPWSDDGLKGLIWLQWALLALFGIKRSPGFDQLIGFRDDRVERIAEQAIHMGAYRFAVDYLLGYRITDDLEYELSAEFLVLQRQATKPQVTKRYPHFTDIHVDLQLHIERTLEDTLSAFIGRMSSLIRRMRYSEDDAITQANNAELQRAAQEEQRQMLLQQQQQHQLLQQSGGYRYSRPIMANSPAPAAVAPAVEVPRRDTEALFLLITVLYADRPDAGLRFWGRPDGQRVELDDRMAVFLRWGSDCREPGMVRGYFNMLSSLACGAQAGICAYEFMSAPEGKMMSPIRANVASNQAPLCSWQALFGALSFYASQMRQSEPADPLVAAPEIPEAEVALLRSFLRLCRTTVRYSIVARTTIYDNAEYNAVVTMFNLLGCVVPVSLKASLLDTIAAFGELSPETLGGGDESDGVRLAVDEMARRIWGLLEQSQTLPTTNDMDALRQARPAGSEHAPLQPERTPQRGMSIGRNGGNRMLLNRGGIVYELEEVEAAVETYPEMRAFVRLISTLIHVSNSAPALSNLDRDPILYSAPSPSIPADLGESYRVPGISPYIGFVLDSVLLKAEQRAYQYSSEKWSVYAVSLDVIERCLGTMDLSGMVAAAAEAGSQQQQRSSRTGSGLAHSLRGLVTHPGFEIAIRVLCGSKLLDALLNILNVGVDEVNRATGDVGECIGQSVLSTLRILLRILRIQDTLLRTVVPLLMESTDVLGFPLNLPRSLTTLEQLLLSRRESVVQVVTYVGCVSSAEICLATIKILHILSDSAVFNGIDDRVTRGSDMLTVNRLVGMIDRSEESVRILHGFINCLGVEDDDNVAESREVALISEAAKGFTSGLEDQQSTAPAQSIRLAIIDLLLANLSPSKPAPTIAHYLLGYSLTKPASDDLPEPSQRATCLHAILDLVRKDRDTHGEGSSSLMGSRPRLAERCYHLIHHLCADPVTGDVTARFLRGRENFFYAQISSTPALIVPDLQASGEQPLSVYSPIRVYAQMHARAWLWRSTALELHTLVLQDARSRAKLLGEWLVGDAQQGEGGGSVLDSRMRVLALFESLRQAYRDSSYALRRQQRSAEHEYLGDAMDEDVADDDDTASYVRARASLDTGMLNVDERSCVVVNERGCAVYDLHALVALLRQSEQGLAHSGQLGSAASRHRAHMVIRRVVIRSYFANQERELHHAYASAVGGWRQLAEVVVTSAWPKVDAPRERTAFQLLRGLACVVAENDPVFAGSASAWWIEPPTPEQELRHAELLAAVAPTLALFADRLCHEWARAADLARATQPTGGSPTLPVEPVLDAWRMLVSAALTPAAAASLQLRGNVYAAMLHVLGGMRKLGESAAAAGGGAAQRSRLVSGALDVLGDRLLESASADAADASDAWKTVAFSLLEALASLFGVEARPNRVVVFLARKNFFASFVGALVHREDHAIQATLQADPASLNALYIYEAKMALFLRLAQRADGAERLLESGIIDVLADCAFLGLRPHSGQGAHAADAFIPVRAERFHLLLMPALNLMLALVVRIGRDNVTLWMKAARFVSQHHAVLEAVLKEAALPAHPLTLALLMQAKAVTALVFFVARQRAVLDREAALAGSGHVGVASLHLPMLALLPKLSTSANWATRLAPANDVERAQTQVPVALEPLSTLHSAYGHHASELVAAIVQNALAYAQAVTERAFRPAFAWRIEHSREADYTPSLATLVAFVRRSLAQIETARKARDEQLRLAKNPAELPTAELRRLIDASPHDVADDLSAPQMRALAAVLLEQQGRAIAKSVTALVAAVEQALVLLWRHLSFFINVEAELPARASMPSQQERTTLRDDVAITLPPLLTLLADLKLSQDEFASAATHMSFIQMLVRRIKDLVLRNPSM</sequence>
<evidence type="ECO:0000313" key="2">
    <source>
        <dbReference type="Proteomes" id="UP001140096"/>
    </source>
</evidence>
<protein>
    <submittedName>
        <fullName evidence="1">Uncharacterized protein</fullName>
    </submittedName>
</protein>